<accession>A0A1B9XYE4</accession>
<organism evidence="2 3">
    <name type="scientific">Tenacibaculum soleae</name>
    <dbReference type="NCBI Taxonomy" id="447689"/>
    <lineage>
        <taxon>Bacteria</taxon>
        <taxon>Pseudomonadati</taxon>
        <taxon>Bacteroidota</taxon>
        <taxon>Flavobacteriia</taxon>
        <taxon>Flavobacteriales</taxon>
        <taxon>Flavobacteriaceae</taxon>
        <taxon>Tenacibaculum</taxon>
    </lineage>
</organism>
<dbReference type="EMBL" id="MAKX01000013">
    <property type="protein sequence ID" value="OCK42588.1"/>
    <property type="molecule type" value="Genomic_DNA"/>
</dbReference>
<name>A0A1B9XYE4_9FLAO</name>
<dbReference type="Proteomes" id="UP000093186">
    <property type="component" value="Unassembled WGS sequence"/>
</dbReference>
<proteinExistence type="predicted"/>
<comment type="caution">
    <text evidence="2">The sequence shown here is derived from an EMBL/GenBank/DDBJ whole genome shotgun (WGS) entry which is preliminary data.</text>
</comment>
<evidence type="ECO:0000313" key="3">
    <source>
        <dbReference type="Proteomes" id="UP000093186"/>
    </source>
</evidence>
<protein>
    <recommendedName>
        <fullName evidence="1">Outer membrane protein beta-barrel domain-containing protein</fullName>
    </recommendedName>
</protein>
<evidence type="ECO:0000259" key="1">
    <source>
        <dbReference type="Pfam" id="PF13568"/>
    </source>
</evidence>
<dbReference type="InterPro" id="IPR025665">
    <property type="entry name" value="Beta-barrel_OMP_2"/>
</dbReference>
<keyword evidence="3" id="KW-1185">Reference proteome</keyword>
<feature type="domain" description="Outer membrane protein beta-barrel" evidence="1">
    <location>
        <begin position="18"/>
        <end position="181"/>
    </location>
</feature>
<dbReference type="OrthoDB" id="1431594at2"/>
<dbReference type="RefSeq" id="WP_068705279.1">
    <property type="nucleotide sequence ID" value="NZ_MAKX01000013.1"/>
</dbReference>
<dbReference type="AlphaFoldDB" id="A0A1B9XYE4"/>
<dbReference type="STRING" id="447689.BA195_10465"/>
<evidence type="ECO:0000313" key="2">
    <source>
        <dbReference type="EMBL" id="OCK42588.1"/>
    </source>
</evidence>
<sequence>MKKIILLTLLFIGGVPLSQSQIQFGIKGGVNYNSKSITNVSSDIFSGAKSKTGFHAGIWTRIKIPVIGLYIQPELVYTQLNNDVTYKTQTSGIGGIVVKNVVTSYEFRKIDVPVLLGKKVFGMGRIFAGPTFQYVIDGDFSISDLKDVKSDGFTLGMQLGFGIDIGKIGIDARWERAFSDTESNFTRDVLGVSNKTTFDTRVNQIIIGLSYRF</sequence>
<dbReference type="Pfam" id="PF13568">
    <property type="entry name" value="OMP_b-brl_2"/>
    <property type="match status" value="1"/>
</dbReference>
<gene>
    <name evidence="2" type="ORF">BA195_10465</name>
</gene>
<reference evidence="2 3" key="1">
    <citation type="submission" date="2016-06" db="EMBL/GenBank/DDBJ databases">
        <title>Draft Genome Sequence of Tenacibaculum soleae UCD-KL19.</title>
        <authorList>
            <person name="Eisen J.A."/>
            <person name="Coil D.A."/>
            <person name="Lujan K.M."/>
        </authorList>
    </citation>
    <scope>NUCLEOTIDE SEQUENCE [LARGE SCALE GENOMIC DNA]</scope>
    <source>
        <strain evidence="2 3">UCD-KL19</strain>
    </source>
</reference>